<accession>A0AAW8Q7W9</accession>
<evidence type="ECO:0000313" key="1">
    <source>
        <dbReference type="EMBL" id="MDS1823804.1"/>
    </source>
</evidence>
<name>A0AAW8Q7W9_VIBPH</name>
<dbReference type="AlphaFoldDB" id="A0AAW8Q7W9"/>
<sequence>MRQIQQIQYFKTHKHAYDEVVKLTESLKGDYENDSSGNLSKVVHNSLSKEAAEFYDVDFLGKAIERGLHRLPIAVAVRDVEEMLQQAKKQWSRFSWMQKLVLGRKANDKSAATWLLASKFSRITPEFLSSLSEFDQEVVRFIYGYLLYIANGKQ</sequence>
<organism evidence="1 2">
    <name type="scientific">Vibrio parahaemolyticus</name>
    <dbReference type="NCBI Taxonomy" id="670"/>
    <lineage>
        <taxon>Bacteria</taxon>
        <taxon>Pseudomonadati</taxon>
        <taxon>Pseudomonadota</taxon>
        <taxon>Gammaproteobacteria</taxon>
        <taxon>Vibrionales</taxon>
        <taxon>Vibrionaceae</taxon>
        <taxon>Vibrio</taxon>
    </lineage>
</organism>
<proteinExistence type="predicted"/>
<evidence type="ECO:0008006" key="3">
    <source>
        <dbReference type="Google" id="ProtNLM"/>
    </source>
</evidence>
<comment type="caution">
    <text evidence="1">The sequence shown here is derived from an EMBL/GenBank/DDBJ whole genome shotgun (WGS) entry which is preliminary data.</text>
</comment>
<dbReference type="Proteomes" id="UP001253193">
    <property type="component" value="Unassembled WGS sequence"/>
</dbReference>
<protein>
    <recommendedName>
        <fullName evidence="3">CRISPR type III A-associated protein Csm2</fullName>
    </recommendedName>
</protein>
<reference evidence="1" key="1">
    <citation type="submission" date="2023-06" db="EMBL/GenBank/DDBJ databases">
        <title>Genomic Diversity of Vibrio spp. and Metagenomic Analysis of Pathogens in Florida Gulf Coastal Waters Following Hurricane Ian.</title>
        <authorList>
            <person name="Brumfield K.D."/>
        </authorList>
    </citation>
    <scope>NUCLEOTIDE SEQUENCE</scope>
    <source>
        <strain evidence="1">WBS2B-138</strain>
    </source>
</reference>
<evidence type="ECO:0000313" key="2">
    <source>
        <dbReference type="Proteomes" id="UP001253193"/>
    </source>
</evidence>
<dbReference type="RefSeq" id="WP_311020857.1">
    <property type="nucleotide sequence ID" value="NZ_JAUHGG010000012.1"/>
</dbReference>
<dbReference type="EMBL" id="JAUHGG010000012">
    <property type="protein sequence ID" value="MDS1823804.1"/>
    <property type="molecule type" value="Genomic_DNA"/>
</dbReference>
<gene>
    <name evidence="1" type="ORF">QX249_24490</name>
</gene>